<reference evidence="2" key="1">
    <citation type="submission" date="2015-07" db="EMBL/GenBank/DDBJ databases">
        <title>Whole genome sequence of an Ensifer adhaerens strain isolated from a cave pool in the Wind Cave National Park.</title>
        <authorList>
            <person name="Eng W.W.H."/>
            <person name="Gan H.M."/>
            <person name="Barton H.A."/>
            <person name="Savka M.A."/>
        </authorList>
    </citation>
    <scope>NUCLEOTIDE SEQUENCE [LARGE SCALE GENOMIC DNA]</scope>
    <source>
        <strain evidence="2">SD006</strain>
    </source>
</reference>
<name>A0A0L8C2Y6_ENSAD</name>
<protein>
    <submittedName>
        <fullName evidence="1">Uncharacterized protein</fullName>
    </submittedName>
</protein>
<dbReference type="Proteomes" id="UP000037425">
    <property type="component" value="Unassembled WGS sequence"/>
</dbReference>
<sequence>MFQLRGALLRFGKPCIGFGMTKANAYQIATISAAHDDNRAPLRAFASLLLLGLTRGCRVR</sequence>
<proteinExistence type="predicted"/>
<comment type="caution">
    <text evidence="1">The sequence shown here is derived from an EMBL/GenBank/DDBJ whole genome shotgun (WGS) entry which is preliminary data.</text>
</comment>
<gene>
    <name evidence="1" type="ORF">AC244_07830</name>
</gene>
<accession>A0A0L8C2Y6</accession>
<organism evidence="1 2">
    <name type="scientific">Ensifer adhaerens</name>
    <name type="common">Sinorhizobium morelense</name>
    <dbReference type="NCBI Taxonomy" id="106592"/>
    <lineage>
        <taxon>Bacteria</taxon>
        <taxon>Pseudomonadati</taxon>
        <taxon>Pseudomonadota</taxon>
        <taxon>Alphaproteobacteria</taxon>
        <taxon>Hyphomicrobiales</taxon>
        <taxon>Rhizobiaceae</taxon>
        <taxon>Sinorhizobium/Ensifer group</taxon>
        <taxon>Ensifer</taxon>
    </lineage>
</organism>
<evidence type="ECO:0000313" key="1">
    <source>
        <dbReference type="EMBL" id="KOF21255.1"/>
    </source>
</evidence>
<dbReference type="AlphaFoldDB" id="A0A0L8C2Y6"/>
<dbReference type="EMBL" id="LGAP01000002">
    <property type="protein sequence ID" value="KOF21255.1"/>
    <property type="molecule type" value="Genomic_DNA"/>
</dbReference>
<dbReference type="PATRIC" id="fig|106592.7.peg.3218"/>
<evidence type="ECO:0000313" key="2">
    <source>
        <dbReference type="Proteomes" id="UP000037425"/>
    </source>
</evidence>